<dbReference type="Gene3D" id="1.10.10.10">
    <property type="entry name" value="Winged helix-like DNA-binding domain superfamily/Winged helix DNA-binding domain"/>
    <property type="match status" value="1"/>
</dbReference>
<dbReference type="GO" id="GO:0006950">
    <property type="term" value="P:response to stress"/>
    <property type="evidence" value="ECO:0007669"/>
    <property type="project" value="TreeGrafter"/>
</dbReference>
<comment type="caution">
    <text evidence="2">The sequence shown here is derived from an EMBL/GenBank/DDBJ whole genome shotgun (WGS) entry which is preliminary data.</text>
</comment>
<evidence type="ECO:0000313" key="3">
    <source>
        <dbReference type="Proteomes" id="UP000607645"/>
    </source>
</evidence>
<organism evidence="2 3">
    <name type="scientific">Lawsonibacter faecis</name>
    <dbReference type="NCBI Taxonomy" id="2763052"/>
    <lineage>
        <taxon>Bacteria</taxon>
        <taxon>Bacillati</taxon>
        <taxon>Bacillota</taxon>
        <taxon>Clostridia</taxon>
        <taxon>Eubacteriales</taxon>
        <taxon>Oscillospiraceae</taxon>
        <taxon>Lawsonibacter</taxon>
    </lineage>
</organism>
<evidence type="ECO:0000313" key="2">
    <source>
        <dbReference type="EMBL" id="MBC5737800.1"/>
    </source>
</evidence>
<dbReference type="InterPro" id="IPR039422">
    <property type="entry name" value="MarR/SlyA-like"/>
</dbReference>
<sequence length="161" mass="18204">MSSIDEISQMIEHLYTMERIITAIQKRPIDYGGVSLHANEAHTLKMIALNEGISQTELSEQMYRTKGATSVMVDKLVEKGLVHRQRVDGDQRRYLLTLTDRGRQVHASHIDRDAAHARWASQHLGLEEAELKTANEALSQIIAFYSQSYLSHGALATQPEY</sequence>
<proteinExistence type="predicted"/>
<gene>
    <name evidence="2" type="ORF">H8S62_12360</name>
</gene>
<keyword evidence="3" id="KW-1185">Reference proteome</keyword>
<feature type="domain" description="HTH marR-type" evidence="1">
    <location>
        <begin position="1"/>
        <end position="143"/>
    </location>
</feature>
<evidence type="ECO:0000259" key="1">
    <source>
        <dbReference type="PROSITE" id="PS50995"/>
    </source>
</evidence>
<dbReference type="GO" id="GO:0003700">
    <property type="term" value="F:DNA-binding transcription factor activity"/>
    <property type="evidence" value="ECO:0007669"/>
    <property type="project" value="InterPro"/>
</dbReference>
<dbReference type="PROSITE" id="PS50995">
    <property type="entry name" value="HTH_MARR_2"/>
    <property type="match status" value="1"/>
</dbReference>
<dbReference type="PRINTS" id="PR00598">
    <property type="entry name" value="HTHMARR"/>
</dbReference>
<dbReference type="AlphaFoldDB" id="A0A8J6JN26"/>
<reference evidence="2" key="1">
    <citation type="submission" date="2020-08" db="EMBL/GenBank/DDBJ databases">
        <title>Genome public.</title>
        <authorList>
            <person name="Liu C."/>
            <person name="Sun Q."/>
        </authorList>
    </citation>
    <scope>NUCLEOTIDE SEQUENCE</scope>
    <source>
        <strain evidence="2">NSJ-52</strain>
    </source>
</reference>
<dbReference type="PANTHER" id="PTHR33164">
    <property type="entry name" value="TRANSCRIPTIONAL REGULATOR, MARR FAMILY"/>
    <property type="match status" value="1"/>
</dbReference>
<dbReference type="EMBL" id="JACOPQ010000009">
    <property type="protein sequence ID" value="MBC5737800.1"/>
    <property type="molecule type" value="Genomic_DNA"/>
</dbReference>
<dbReference type="SMART" id="SM00347">
    <property type="entry name" value="HTH_MARR"/>
    <property type="match status" value="1"/>
</dbReference>
<dbReference type="PANTHER" id="PTHR33164:SF43">
    <property type="entry name" value="HTH-TYPE TRANSCRIPTIONAL REPRESSOR YETL"/>
    <property type="match status" value="1"/>
</dbReference>
<dbReference type="InterPro" id="IPR036390">
    <property type="entry name" value="WH_DNA-bd_sf"/>
</dbReference>
<protein>
    <submittedName>
        <fullName evidence="2">MarR family transcriptional regulator</fullName>
    </submittedName>
</protein>
<name>A0A8J6JN26_9FIRM</name>
<dbReference type="InterPro" id="IPR036388">
    <property type="entry name" value="WH-like_DNA-bd_sf"/>
</dbReference>
<dbReference type="InterPro" id="IPR000835">
    <property type="entry name" value="HTH_MarR-typ"/>
</dbReference>
<dbReference type="RefSeq" id="WP_186919606.1">
    <property type="nucleotide sequence ID" value="NZ_JACOPQ010000009.1"/>
</dbReference>
<dbReference type="SUPFAM" id="SSF46785">
    <property type="entry name" value="Winged helix' DNA-binding domain"/>
    <property type="match status" value="1"/>
</dbReference>
<accession>A0A8J6JN26</accession>
<dbReference type="Proteomes" id="UP000607645">
    <property type="component" value="Unassembled WGS sequence"/>
</dbReference>
<dbReference type="Pfam" id="PF01047">
    <property type="entry name" value="MarR"/>
    <property type="match status" value="1"/>
</dbReference>